<keyword evidence="1" id="KW-0175">Coiled coil</keyword>
<evidence type="ECO:0000256" key="1">
    <source>
        <dbReference type="SAM" id="Coils"/>
    </source>
</evidence>
<feature type="region of interest" description="Disordered" evidence="2">
    <location>
        <begin position="192"/>
        <end position="213"/>
    </location>
</feature>
<evidence type="ECO:0000313" key="3">
    <source>
        <dbReference type="EMBL" id="GFJ92178.1"/>
    </source>
</evidence>
<dbReference type="RefSeq" id="WP_246278125.1">
    <property type="nucleotide sequence ID" value="NZ_BLPG01000001.1"/>
</dbReference>
<dbReference type="AlphaFoldDB" id="A0A6V8LAX3"/>
<name>A0A6V8LAX3_9ACTN</name>
<dbReference type="EMBL" id="BLPG01000001">
    <property type="protein sequence ID" value="GFJ92178.1"/>
    <property type="molecule type" value="Genomic_DNA"/>
</dbReference>
<dbReference type="Proteomes" id="UP000482960">
    <property type="component" value="Unassembled WGS sequence"/>
</dbReference>
<sequence length="394" mass="41234">MTGRHKRILAVVGTLVVFGGIITVTQVSSAEGERRASSRGCQPAPGGQAPNGQNVTTTQQNGRTVRNYWGDGQACTTSAQTTAQNSNSQASQTIVCPSVEDRLQNVPAAAQAEVDRNLALLETQIAEANQRLATSAGQGGPNFVQNAILGPLASKRTAAIDRIAIAIGRVGQRPNNLNGLATCTLAAGNNNGGNNGGGNNQPATTAPTTAPPPLDFGPDECSEGNGLQIHDGFQNGNRCVDTEMGEVGNADTNPSLLITSAPRNVGVNEPFVIRVSTRNLVRDRFLPAGQGGYYVDMSILNAQGLVRGHFHTSCRLLNNTNNAPDPAPAPAFFVATEDGGGNAQPDTIEIRVPGLAQRGTFQCASWAGDASHRIPMMQRANQQPAFDAVRVQVR</sequence>
<gene>
    <name evidence="3" type="ORF">Prum_058200</name>
</gene>
<feature type="coiled-coil region" evidence="1">
    <location>
        <begin position="111"/>
        <end position="138"/>
    </location>
</feature>
<protein>
    <submittedName>
        <fullName evidence="3">Uncharacterized protein</fullName>
    </submittedName>
</protein>
<evidence type="ECO:0000313" key="4">
    <source>
        <dbReference type="Proteomes" id="UP000482960"/>
    </source>
</evidence>
<proteinExistence type="predicted"/>
<keyword evidence="4" id="KW-1185">Reference proteome</keyword>
<reference evidence="3 4" key="1">
    <citation type="submission" date="2020-03" db="EMBL/GenBank/DDBJ databases">
        <title>Whole genome shotgun sequence of Phytohabitans rumicis NBRC 108638.</title>
        <authorList>
            <person name="Komaki H."/>
            <person name="Tamura T."/>
        </authorList>
    </citation>
    <scope>NUCLEOTIDE SEQUENCE [LARGE SCALE GENOMIC DNA]</scope>
    <source>
        <strain evidence="3 4">NBRC 108638</strain>
    </source>
</reference>
<accession>A0A6V8LAX3</accession>
<evidence type="ECO:0000256" key="2">
    <source>
        <dbReference type="SAM" id="MobiDB-lite"/>
    </source>
</evidence>
<comment type="caution">
    <text evidence="3">The sequence shown here is derived from an EMBL/GenBank/DDBJ whole genome shotgun (WGS) entry which is preliminary data.</text>
</comment>
<organism evidence="3 4">
    <name type="scientific">Phytohabitans rumicis</name>
    <dbReference type="NCBI Taxonomy" id="1076125"/>
    <lineage>
        <taxon>Bacteria</taxon>
        <taxon>Bacillati</taxon>
        <taxon>Actinomycetota</taxon>
        <taxon>Actinomycetes</taxon>
        <taxon>Micromonosporales</taxon>
        <taxon>Micromonosporaceae</taxon>
    </lineage>
</organism>
<feature type="region of interest" description="Disordered" evidence="2">
    <location>
        <begin position="28"/>
        <end position="58"/>
    </location>
</feature>
<reference evidence="3 4" key="2">
    <citation type="submission" date="2020-03" db="EMBL/GenBank/DDBJ databases">
        <authorList>
            <person name="Ichikawa N."/>
            <person name="Kimura A."/>
            <person name="Kitahashi Y."/>
            <person name="Uohara A."/>
        </authorList>
    </citation>
    <scope>NUCLEOTIDE SEQUENCE [LARGE SCALE GENOMIC DNA]</scope>
    <source>
        <strain evidence="3 4">NBRC 108638</strain>
    </source>
</reference>